<evidence type="ECO:0000256" key="1">
    <source>
        <dbReference type="SAM" id="Coils"/>
    </source>
</evidence>
<feature type="compositionally biased region" description="Low complexity" evidence="2">
    <location>
        <begin position="515"/>
        <end position="532"/>
    </location>
</feature>
<dbReference type="OrthoDB" id="5978806at2759"/>
<feature type="transmembrane region" description="Helical" evidence="3">
    <location>
        <begin position="419"/>
        <end position="442"/>
    </location>
</feature>
<feature type="transmembrane region" description="Helical" evidence="3">
    <location>
        <begin position="367"/>
        <end position="387"/>
    </location>
</feature>
<sequence>MYKISYLIIYISLTCSNAFVSNYVKGITDFFGFNKEQSTETTIDGFNKGVLYEVSTVDEKFISEAAKITGVALSELDKCQQRIILQLTKGCNQMNDEDVSKMAVMLLNCQSAIEGRRVYHCTHEMAIKDCTKNMDPDTWNTYHLMSNRVRAVCYTARQSQFIGLTESTINKLVDTTRNQVVTLNKLAYDQKELQDLAEDTLESVKQGHNVLSTQQKDLEKAQLYGQLLVENNLRRLANEKFLISQTHQELSSMAKNLQTRLELAAEQLTQQSKESNTNHKEILQDLLLIQKTAQDIFQRIEDSSTLLIEQSERAHKQYMGTLNQLSEVNKTIHSLASLIQGTRQILEDRLNWISSALGGTDVAVDRLYLLTWHIVFIIITMIASSFIDLRVSARILAVSLPCLNLAIGLNHLNMALDPLHLTISLVGILLVHTISCIVYKMIKLDQTPSKLAIKHEEETLLNSKADASNVSGNITNNTYNNVNENLQYEDNERNDSRHYTNDDTFEEYSSPTPPLSRTGYYSSRSRSRTPSTLNLSISKSSCIAKTRLGTKCKLASITGRDYCHRHLRGDSLMG</sequence>
<dbReference type="Proteomes" id="UP000051574">
    <property type="component" value="Unassembled WGS sequence"/>
</dbReference>
<dbReference type="InterPro" id="IPR040346">
    <property type="entry name" value="GEX1/Brambleberry"/>
</dbReference>
<evidence type="ECO:0000256" key="2">
    <source>
        <dbReference type="SAM" id="MobiDB-lite"/>
    </source>
</evidence>
<dbReference type="EMBL" id="LJIG01000116">
    <property type="protein sequence ID" value="KRT86824.1"/>
    <property type="molecule type" value="Genomic_DNA"/>
</dbReference>
<accession>A0A0T6BHJ2</accession>
<dbReference type="PANTHER" id="PTHR33538:SF1">
    <property type="entry name" value="PROTEIN BRAMBLEBERRY"/>
    <property type="match status" value="1"/>
</dbReference>
<name>A0A0T6BHJ2_9SCAR</name>
<keyword evidence="3" id="KW-0472">Membrane</keyword>
<keyword evidence="3" id="KW-1133">Transmembrane helix</keyword>
<evidence type="ECO:0008006" key="6">
    <source>
        <dbReference type="Google" id="ProtNLM"/>
    </source>
</evidence>
<feature type="transmembrane region" description="Helical" evidence="3">
    <location>
        <begin position="394"/>
        <end position="413"/>
    </location>
</feature>
<feature type="region of interest" description="Disordered" evidence="2">
    <location>
        <begin position="487"/>
        <end position="532"/>
    </location>
</feature>
<dbReference type="AlphaFoldDB" id="A0A0T6BHJ2"/>
<evidence type="ECO:0000313" key="4">
    <source>
        <dbReference type="EMBL" id="KRT86824.1"/>
    </source>
</evidence>
<protein>
    <recommendedName>
        <fullName evidence="6">Protein brambleberry</fullName>
    </recommendedName>
</protein>
<keyword evidence="5" id="KW-1185">Reference proteome</keyword>
<organism evidence="4 5">
    <name type="scientific">Oryctes borbonicus</name>
    <dbReference type="NCBI Taxonomy" id="1629725"/>
    <lineage>
        <taxon>Eukaryota</taxon>
        <taxon>Metazoa</taxon>
        <taxon>Ecdysozoa</taxon>
        <taxon>Arthropoda</taxon>
        <taxon>Hexapoda</taxon>
        <taxon>Insecta</taxon>
        <taxon>Pterygota</taxon>
        <taxon>Neoptera</taxon>
        <taxon>Endopterygota</taxon>
        <taxon>Coleoptera</taxon>
        <taxon>Polyphaga</taxon>
        <taxon>Scarabaeiformia</taxon>
        <taxon>Scarabaeidae</taxon>
        <taxon>Dynastinae</taxon>
        <taxon>Oryctes</taxon>
    </lineage>
</organism>
<keyword evidence="1" id="KW-0175">Coiled coil</keyword>
<gene>
    <name evidence="4" type="ORF">AMK59_1263</name>
</gene>
<feature type="coiled-coil region" evidence="1">
    <location>
        <begin position="247"/>
        <end position="274"/>
    </location>
</feature>
<dbReference type="PANTHER" id="PTHR33538">
    <property type="entry name" value="PROTEIN GAMETE EXPRESSED 1"/>
    <property type="match status" value="1"/>
</dbReference>
<keyword evidence="3" id="KW-0812">Transmembrane</keyword>
<proteinExistence type="predicted"/>
<evidence type="ECO:0000256" key="3">
    <source>
        <dbReference type="SAM" id="Phobius"/>
    </source>
</evidence>
<reference evidence="4 5" key="1">
    <citation type="submission" date="2015-09" db="EMBL/GenBank/DDBJ databases">
        <title>Draft genome of the scarab beetle Oryctes borbonicus.</title>
        <authorList>
            <person name="Meyer J.M."/>
            <person name="Markov G.V."/>
            <person name="Baskaran P."/>
            <person name="Herrmann M."/>
            <person name="Sommer R.J."/>
            <person name="Roedelsperger C."/>
        </authorList>
    </citation>
    <scope>NUCLEOTIDE SEQUENCE [LARGE SCALE GENOMIC DNA]</scope>
    <source>
        <strain evidence="4">OB123</strain>
        <tissue evidence="4">Whole animal</tissue>
    </source>
</reference>
<feature type="compositionally biased region" description="Basic and acidic residues" evidence="2">
    <location>
        <begin position="490"/>
        <end position="501"/>
    </location>
</feature>
<comment type="caution">
    <text evidence="4">The sequence shown here is derived from an EMBL/GenBank/DDBJ whole genome shotgun (WGS) entry which is preliminary data.</text>
</comment>
<evidence type="ECO:0000313" key="5">
    <source>
        <dbReference type="Proteomes" id="UP000051574"/>
    </source>
</evidence>